<keyword evidence="1" id="KW-0547">Nucleotide-binding</keyword>
<dbReference type="Pfam" id="PF13589">
    <property type="entry name" value="HATPase_c_3"/>
    <property type="match status" value="1"/>
</dbReference>
<name>A0AAE9XSI5_9LACT</name>
<dbReference type="Proteomes" id="UP001179483">
    <property type="component" value="Chromosome"/>
</dbReference>
<evidence type="ECO:0000313" key="1">
    <source>
        <dbReference type="EMBL" id="WCG38049.1"/>
    </source>
</evidence>
<protein>
    <submittedName>
        <fullName evidence="1">ATP-binding protein</fullName>
    </submittedName>
</protein>
<sequence length="485" mass="56226">MGEFIQLVPDASNLIESQRSVGYTFETAIADIIDNSVSAQAKTIEIIADHNGKFLAILDDGYGMDADELVQAMKYGSKSSSLERDKDDLGRFGLGLKMASFSQCRKLTVLSSKDGVISGAVWDLDIIRDKDSWLIEQLSVEQIKKVVKFDELAELSSGTLVIWEKFDKFEQQANYQDNFDEALDRTENHLSLVFHRFIQDKEIKILLNKRQIEAVDPFFTSNKATQPKTPDMIFEKNRNARIDVQPYIIPYKNRLTQKEKHILKKYESSNLDQGLYIYRNRRLIAWGKWFKLVRTNELANLAKVQIDIPNTMDDLWQIDVKKSQLIIPSSIREQLRNIIKKSIGESEKVYKHRGTVRNKDKSVQYIFDRLEKENEISYQINMDNPLIKQLQANLIDSDNRLLSMLIKQIETHLPFESIRYDMASNNKNIEIESSSEDEVYENIMLILSNQKSKQSKLSLLEKLQYMEDFVGQKDILKRVEEELNG</sequence>
<proteinExistence type="predicted"/>
<dbReference type="AlphaFoldDB" id="A0AAE9XSI5"/>
<dbReference type="RefSeq" id="WP_271736092.1">
    <property type="nucleotide sequence ID" value="NZ_CP116590.1"/>
</dbReference>
<dbReference type="SUPFAM" id="SSF55874">
    <property type="entry name" value="ATPase domain of HSP90 chaperone/DNA topoisomerase II/histidine kinase"/>
    <property type="match status" value="1"/>
</dbReference>
<dbReference type="GO" id="GO:0005524">
    <property type="term" value="F:ATP binding"/>
    <property type="evidence" value="ECO:0007669"/>
    <property type="project" value="UniProtKB-KW"/>
</dbReference>
<gene>
    <name evidence="1" type="ORF">PML80_01455</name>
</gene>
<evidence type="ECO:0000313" key="2">
    <source>
        <dbReference type="Proteomes" id="UP001179483"/>
    </source>
</evidence>
<organism evidence="1 2">
    <name type="scientific">Aerococcus urinaeequi</name>
    <dbReference type="NCBI Taxonomy" id="51665"/>
    <lineage>
        <taxon>Bacteria</taxon>
        <taxon>Bacillati</taxon>
        <taxon>Bacillota</taxon>
        <taxon>Bacilli</taxon>
        <taxon>Lactobacillales</taxon>
        <taxon>Aerococcaceae</taxon>
        <taxon>Aerococcus</taxon>
    </lineage>
</organism>
<keyword evidence="1" id="KW-0067">ATP-binding</keyword>
<accession>A0AAE9XSI5</accession>
<dbReference type="Gene3D" id="3.30.565.10">
    <property type="entry name" value="Histidine kinase-like ATPase, C-terminal domain"/>
    <property type="match status" value="1"/>
</dbReference>
<dbReference type="InterPro" id="IPR036890">
    <property type="entry name" value="HATPase_C_sf"/>
</dbReference>
<reference evidence="1" key="1">
    <citation type="submission" date="2023-01" db="EMBL/GenBank/DDBJ databases">
        <title>Oxazolidinone resistance genes in florfenicol resistant enterococci from beef cattle and veal calves at slaughter.</title>
        <authorList>
            <person name="Biggel M."/>
        </authorList>
    </citation>
    <scope>NUCLEOTIDE SEQUENCE</scope>
    <source>
        <strain evidence="1">K79-1</strain>
    </source>
</reference>
<dbReference type="EMBL" id="CP116590">
    <property type="protein sequence ID" value="WCG38049.1"/>
    <property type="molecule type" value="Genomic_DNA"/>
</dbReference>